<evidence type="ECO:0000259" key="4">
    <source>
        <dbReference type="Pfam" id="PF01814"/>
    </source>
</evidence>
<dbReference type="OrthoDB" id="9797092at2"/>
<keyword evidence="2" id="KW-0479">Metal-binding</keyword>
<dbReference type="InterPro" id="IPR035938">
    <property type="entry name" value="Hemerythrin-like_sf"/>
</dbReference>
<dbReference type="InterPro" id="IPR012827">
    <property type="entry name" value="Hemerythrin_metal-bd"/>
</dbReference>
<sequence length="144" mass="17529">MMWKEQYRLGMEKVDQQHRELFDRLSSFIQTVRDDDMEWEEKIPEVKETLEFMKEYVVVHFDSEEEFQQEIDYPGFEEHKKIHERFKQEVADFAEQFEEEGFEEELAQEFSGKLMAWLINHVTGDDQKISDYLDQRGKDESDES</sequence>
<proteinExistence type="inferred from homology"/>
<evidence type="ECO:0000313" key="6">
    <source>
        <dbReference type="Proteomes" id="UP000199476"/>
    </source>
</evidence>
<dbReference type="STRING" id="321763.SAMN04488692_10613"/>
<gene>
    <name evidence="5" type="ORF">SAMN04488692_10613</name>
</gene>
<comment type="similarity">
    <text evidence="1">Belongs to the hemerythrin family.</text>
</comment>
<dbReference type="EMBL" id="FNGO01000006">
    <property type="protein sequence ID" value="SDL59158.1"/>
    <property type="molecule type" value="Genomic_DNA"/>
</dbReference>
<evidence type="ECO:0000313" key="5">
    <source>
        <dbReference type="EMBL" id="SDL59158.1"/>
    </source>
</evidence>
<protein>
    <submittedName>
        <fullName evidence="5">Hemerythrin</fullName>
    </submittedName>
</protein>
<dbReference type="InterPro" id="IPR012312">
    <property type="entry name" value="Hemerythrin-like"/>
</dbReference>
<dbReference type="Proteomes" id="UP000199476">
    <property type="component" value="Unassembled WGS sequence"/>
</dbReference>
<dbReference type="RefSeq" id="WP_089759051.1">
    <property type="nucleotide sequence ID" value="NZ_FNGO01000006.1"/>
</dbReference>
<dbReference type="CDD" id="cd12107">
    <property type="entry name" value="Hemerythrin"/>
    <property type="match status" value="1"/>
</dbReference>
<dbReference type="PANTHER" id="PTHR37164">
    <property type="entry name" value="BACTERIOHEMERYTHRIN"/>
    <property type="match status" value="1"/>
</dbReference>
<accession>A0A1G9LB13</accession>
<dbReference type="AlphaFoldDB" id="A0A1G9LB13"/>
<dbReference type="Gene3D" id="1.20.120.50">
    <property type="entry name" value="Hemerythrin-like"/>
    <property type="match status" value="1"/>
</dbReference>
<dbReference type="NCBIfam" id="NF033749">
    <property type="entry name" value="bact_hemeryth"/>
    <property type="match status" value="1"/>
</dbReference>
<reference evidence="5 6" key="1">
    <citation type="submission" date="2016-10" db="EMBL/GenBank/DDBJ databases">
        <authorList>
            <person name="de Groot N.N."/>
        </authorList>
    </citation>
    <scope>NUCLEOTIDE SEQUENCE [LARGE SCALE GENOMIC DNA]</scope>
    <source>
        <strain evidence="5 6">SLAS-1</strain>
    </source>
</reference>
<keyword evidence="3" id="KW-0408">Iron</keyword>
<keyword evidence="6" id="KW-1185">Reference proteome</keyword>
<feature type="domain" description="Hemerythrin-like" evidence="4">
    <location>
        <begin position="11"/>
        <end position="129"/>
    </location>
</feature>
<organism evidence="5 6">
    <name type="scientific">Halarsenatibacter silvermanii</name>
    <dbReference type="NCBI Taxonomy" id="321763"/>
    <lineage>
        <taxon>Bacteria</taxon>
        <taxon>Bacillati</taxon>
        <taxon>Bacillota</taxon>
        <taxon>Clostridia</taxon>
        <taxon>Halanaerobiales</taxon>
        <taxon>Halarsenatibacteraceae</taxon>
        <taxon>Halarsenatibacter</taxon>
    </lineage>
</organism>
<dbReference type="PANTHER" id="PTHR37164:SF1">
    <property type="entry name" value="BACTERIOHEMERYTHRIN"/>
    <property type="match status" value="1"/>
</dbReference>
<dbReference type="InterPro" id="IPR050669">
    <property type="entry name" value="Hemerythrin"/>
</dbReference>
<evidence type="ECO:0000256" key="3">
    <source>
        <dbReference type="ARBA" id="ARBA00023004"/>
    </source>
</evidence>
<name>A0A1G9LB13_9FIRM</name>
<dbReference type="GO" id="GO:0046872">
    <property type="term" value="F:metal ion binding"/>
    <property type="evidence" value="ECO:0007669"/>
    <property type="project" value="UniProtKB-KW"/>
</dbReference>
<dbReference type="NCBIfam" id="TIGR02481">
    <property type="entry name" value="hemeryth_dom"/>
    <property type="match status" value="1"/>
</dbReference>
<evidence type="ECO:0000256" key="1">
    <source>
        <dbReference type="ARBA" id="ARBA00010587"/>
    </source>
</evidence>
<dbReference type="SUPFAM" id="SSF47188">
    <property type="entry name" value="Hemerythrin-like"/>
    <property type="match status" value="1"/>
</dbReference>
<dbReference type="Pfam" id="PF01814">
    <property type="entry name" value="Hemerythrin"/>
    <property type="match status" value="1"/>
</dbReference>
<evidence type="ECO:0000256" key="2">
    <source>
        <dbReference type="ARBA" id="ARBA00022723"/>
    </source>
</evidence>